<sequence length="118" mass="11770">MVATASKNPSAQVSGWVGAAIALGIAAVALVWIWGMALPVTPPGTVCAAIYPPTAGCAGDARLAPAAVWTVLLAGAVAAAFFLSRRGWWGVLVGAVIAGGVGVAGYFATWSMNVFLVV</sequence>
<keyword evidence="3" id="KW-1185">Reference proteome</keyword>
<keyword evidence="1" id="KW-0472">Membrane</keyword>
<evidence type="ECO:0000256" key="1">
    <source>
        <dbReference type="SAM" id="Phobius"/>
    </source>
</evidence>
<proteinExistence type="predicted"/>
<dbReference type="RefSeq" id="WP_149159943.1">
    <property type="nucleotide sequence ID" value="NZ_CP043505.1"/>
</dbReference>
<evidence type="ECO:0000313" key="2">
    <source>
        <dbReference type="EMBL" id="QEO13920.1"/>
    </source>
</evidence>
<dbReference type="Proteomes" id="UP000324678">
    <property type="component" value="Chromosome"/>
</dbReference>
<evidence type="ECO:0000313" key="3">
    <source>
        <dbReference type="Proteomes" id="UP000324678"/>
    </source>
</evidence>
<gene>
    <name evidence="2" type="ORF">FLP10_05385</name>
</gene>
<dbReference type="AlphaFoldDB" id="A0A5C1YEI4"/>
<keyword evidence="1" id="KW-0812">Transmembrane</keyword>
<accession>A0A5C1YEI4</accession>
<dbReference type="KEGG" id="ail:FLP10_05385"/>
<feature type="transmembrane region" description="Helical" evidence="1">
    <location>
        <begin position="16"/>
        <end position="35"/>
    </location>
</feature>
<protein>
    <submittedName>
        <fullName evidence="2">Uncharacterized protein</fullName>
    </submittedName>
</protein>
<dbReference type="OrthoDB" id="10016818at2"/>
<dbReference type="EMBL" id="CP043505">
    <property type="protein sequence ID" value="QEO13920.1"/>
    <property type="molecule type" value="Genomic_DNA"/>
</dbReference>
<feature type="transmembrane region" description="Helical" evidence="1">
    <location>
        <begin position="63"/>
        <end position="83"/>
    </location>
</feature>
<organism evidence="2 3">
    <name type="scientific">Agromyces intestinalis</name>
    <dbReference type="NCBI Taxonomy" id="2592652"/>
    <lineage>
        <taxon>Bacteria</taxon>
        <taxon>Bacillati</taxon>
        <taxon>Actinomycetota</taxon>
        <taxon>Actinomycetes</taxon>
        <taxon>Micrococcales</taxon>
        <taxon>Microbacteriaceae</taxon>
        <taxon>Agromyces</taxon>
    </lineage>
</organism>
<keyword evidence="1" id="KW-1133">Transmembrane helix</keyword>
<name>A0A5C1YEI4_9MICO</name>
<reference evidence="2 3" key="1">
    <citation type="submission" date="2019-09" db="EMBL/GenBank/DDBJ databases">
        <title>Genome sequencing of strain KACC 19306.</title>
        <authorList>
            <person name="Heo J."/>
            <person name="Kim S.-J."/>
            <person name="Kim J.-S."/>
            <person name="Hong S.-B."/>
            <person name="Kwon S.-W."/>
        </authorList>
    </citation>
    <scope>NUCLEOTIDE SEQUENCE [LARGE SCALE GENOMIC DNA]</scope>
    <source>
        <strain evidence="2 3">KACC 19306</strain>
    </source>
</reference>
<feature type="transmembrane region" description="Helical" evidence="1">
    <location>
        <begin position="88"/>
        <end position="108"/>
    </location>
</feature>